<evidence type="ECO:0000313" key="9">
    <source>
        <dbReference type="EMBL" id="KIH59019.1"/>
    </source>
</evidence>
<dbReference type="EC" id="2.7.7.9" evidence="3"/>
<evidence type="ECO:0000313" key="10">
    <source>
        <dbReference type="Proteomes" id="UP000054047"/>
    </source>
</evidence>
<comment type="subunit">
    <text evidence="2">Homooctamer.</text>
</comment>
<evidence type="ECO:0000256" key="4">
    <source>
        <dbReference type="ARBA" id="ARBA00019048"/>
    </source>
</evidence>
<dbReference type="PANTHER" id="PTHR43511">
    <property type="match status" value="1"/>
</dbReference>
<dbReference type="InterPro" id="IPR016267">
    <property type="entry name" value="UDPGP_trans"/>
</dbReference>
<comment type="function">
    <text evidence="7">UTP--glucose-1-phosphate uridylyltransferase catalyzing the conversion of glucose-1-phosphate into UDP-glucose, a crucial precursor for the production of glycogen.</text>
</comment>
<dbReference type="InterPro" id="IPR029044">
    <property type="entry name" value="Nucleotide-diphossugar_trans"/>
</dbReference>
<sequence length="180" mass="21068">MHFSAEQRAELNKLDEFFARTQVNDAEANVFRRLYRQFLEETHYIDWNSWKFIADNVQSNHDDLPRFDPSRKDVLDRLIVVKLNGGLGTTMGCEGPKSFIKVKDDLSFLDIATQQHEEYNSEGMNTSKQGMASFCFRRGKLLRKRPGESDFLDLNGDCEFKPDQRKFHVKRAQWIVSLIK</sequence>
<dbReference type="GO" id="GO:0006011">
    <property type="term" value="P:UDP-alpha-D-glucose metabolic process"/>
    <property type="evidence" value="ECO:0007669"/>
    <property type="project" value="InterPro"/>
</dbReference>
<comment type="similarity">
    <text evidence="1">Belongs to the UDPGP type 1 family.</text>
</comment>
<keyword evidence="5" id="KW-0808">Transferase</keyword>
<dbReference type="UniPathway" id="UPA00164"/>
<reference evidence="9 10" key="1">
    <citation type="submission" date="2013-12" db="EMBL/GenBank/DDBJ databases">
        <title>Draft genome of the parsitic nematode Ancylostoma duodenale.</title>
        <authorList>
            <person name="Mitreva M."/>
        </authorList>
    </citation>
    <scope>NUCLEOTIDE SEQUENCE [LARGE SCALE GENOMIC DNA]</scope>
    <source>
        <strain evidence="9 10">Zhejiang</strain>
    </source>
</reference>
<organism evidence="9 10">
    <name type="scientific">Ancylostoma duodenale</name>
    <dbReference type="NCBI Taxonomy" id="51022"/>
    <lineage>
        <taxon>Eukaryota</taxon>
        <taxon>Metazoa</taxon>
        <taxon>Ecdysozoa</taxon>
        <taxon>Nematoda</taxon>
        <taxon>Chromadorea</taxon>
        <taxon>Rhabditida</taxon>
        <taxon>Rhabditina</taxon>
        <taxon>Rhabditomorpha</taxon>
        <taxon>Strongyloidea</taxon>
        <taxon>Ancylostomatidae</taxon>
        <taxon>Ancylostomatinae</taxon>
        <taxon>Ancylostoma</taxon>
    </lineage>
</organism>
<dbReference type="InterPro" id="IPR002618">
    <property type="entry name" value="UDPGP_fam"/>
</dbReference>
<dbReference type="Pfam" id="PF01704">
    <property type="entry name" value="UDPGP"/>
    <property type="match status" value="1"/>
</dbReference>
<evidence type="ECO:0000256" key="3">
    <source>
        <dbReference type="ARBA" id="ARBA00012415"/>
    </source>
</evidence>
<name>A0A0C2GJH5_9BILA</name>
<protein>
    <recommendedName>
        <fullName evidence="4">UTP--glucose-1-phosphate uridylyltransferase</fullName>
        <ecNumber evidence="3">2.7.7.9</ecNumber>
    </recommendedName>
</protein>
<dbReference type="GO" id="GO:0005978">
    <property type="term" value="P:glycogen biosynthetic process"/>
    <property type="evidence" value="ECO:0007669"/>
    <property type="project" value="UniProtKB-UniPathway"/>
</dbReference>
<dbReference type="Proteomes" id="UP000054047">
    <property type="component" value="Unassembled WGS sequence"/>
</dbReference>
<dbReference type="Gene3D" id="3.90.550.10">
    <property type="entry name" value="Spore Coat Polysaccharide Biosynthesis Protein SpsA, Chain A"/>
    <property type="match status" value="1"/>
</dbReference>
<dbReference type="EMBL" id="KN732432">
    <property type="protein sequence ID" value="KIH59019.1"/>
    <property type="molecule type" value="Genomic_DNA"/>
</dbReference>
<proteinExistence type="inferred from homology"/>
<dbReference type="AlphaFoldDB" id="A0A0C2GJH5"/>
<evidence type="ECO:0000256" key="2">
    <source>
        <dbReference type="ARBA" id="ARBA00011823"/>
    </source>
</evidence>
<keyword evidence="10" id="KW-1185">Reference proteome</keyword>
<dbReference type="SUPFAM" id="SSF53448">
    <property type="entry name" value="Nucleotide-diphospho-sugar transferases"/>
    <property type="match status" value="1"/>
</dbReference>
<evidence type="ECO:0000256" key="6">
    <source>
        <dbReference type="ARBA" id="ARBA00022695"/>
    </source>
</evidence>
<evidence type="ECO:0000256" key="8">
    <source>
        <dbReference type="ARBA" id="ARBA00047432"/>
    </source>
</evidence>
<evidence type="ECO:0000256" key="7">
    <source>
        <dbReference type="ARBA" id="ARBA00023579"/>
    </source>
</evidence>
<dbReference type="GO" id="GO:0003983">
    <property type="term" value="F:UTP:glucose-1-phosphate uridylyltransferase activity"/>
    <property type="evidence" value="ECO:0007669"/>
    <property type="project" value="UniProtKB-EC"/>
</dbReference>
<comment type="catalytic activity">
    <reaction evidence="8">
        <text>alpha-D-glucose 1-phosphate + UTP + H(+) = UDP-alpha-D-glucose + diphosphate</text>
        <dbReference type="Rhea" id="RHEA:19889"/>
        <dbReference type="ChEBI" id="CHEBI:15378"/>
        <dbReference type="ChEBI" id="CHEBI:33019"/>
        <dbReference type="ChEBI" id="CHEBI:46398"/>
        <dbReference type="ChEBI" id="CHEBI:58601"/>
        <dbReference type="ChEBI" id="CHEBI:58885"/>
        <dbReference type="EC" id="2.7.7.9"/>
    </reaction>
    <physiologicalReaction direction="left-to-right" evidence="8">
        <dbReference type="Rhea" id="RHEA:19890"/>
    </physiologicalReaction>
</comment>
<accession>A0A0C2GJH5</accession>
<evidence type="ECO:0000256" key="1">
    <source>
        <dbReference type="ARBA" id="ARBA00010401"/>
    </source>
</evidence>
<evidence type="ECO:0000256" key="5">
    <source>
        <dbReference type="ARBA" id="ARBA00022679"/>
    </source>
</evidence>
<dbReference type="OrthoDB" id="932129at2759"/>
<keyword evidence="6" id="KW-0548">Nucleotidyltransferase</keyword>
<gene>
    <name evidence="9" type="ORF">ANCDUO_10762</name>
</gene>